<dbReference type="EMBL" id="MU864965">
    <property type="protein sequence ID" value="KAK4462932.1"/>
    <property type="molecule type" value="Genomic_DNA"/>
</dbReference>
<feature type="compositionally biased region" description="Low complexity" evidence="3">
    <location>
        <begin position="64"/>
        <end position="81"/>
    </location>
</feature>
<accession>A0AAV9HPV4</accession>
<comment type="similarity">
    <text evidence="1">Belongs to the peptidase S33 family.</text>
</comment>
<proteinExistence type="inferred from homology"/>
<evidence type="ECO:0000313" key="7">
    <source>
        <dbReference type="Proteomes" id="UP001321749"/>
    </source>
</evidence>
<keyword evidence="7" id="KW-1185">Reference proteome</keyword>
<dbReference type="SUPFAM" id="SSF53474">
    <property type="entry name" value="alpha/beta-Hydrolases"/>
    <property type="match status" value="1"/>
</dbReference>
<comment type="caution">
    <text evidence="6">The sequence shown here is derived from an EMBL/GenBank/DDBJ whole genome shotgun (WGS) entry which is preliminary data.</text>
</comment>
<sequence>MAGPKSGGLLLGGTLDPEFHSNQHDASTVRRRRFAVILLMCFFCLFWIVPTEMLYSFSWLPISSSSSPSATTTTTTGSAPPDGNRDDNPPVFSWLDILPARSLEWRPCYSPLHDCARLDVPMDWQNPSEEKRVILAVIRLRATNLTHHRGPVFFNPGGPGGSGIWALLDHGKDLQAIVGRDHDLVAFDPRGVGSSVPRIECWKHAQERAAWELQDIGAVDSHPGVIYDAYARAQLVSRVCETNEDLGGEEGILAHSSTAYHARDMLEILEQMGEQRLKYWGFSYGTVLGGTFAAMYPDKVERMVNDGNVDYQEWYTGEYFNFLRDTDKVMQSFYRFCHLAGPLRCAFYAPTPLLIESRLDSLLEAIRLSPVPIMTIPFSAESSPVPQLVTYTSAKRMLSTALYQPALRFPRVAEVLAGLEARNATAYRLYVSQDETRSSSSLCLAETVPPSEPLPVPLEGTADAFPAIMCSDALPTRLSPAEFEGYALKLQDISRAAGSVQVGFRLSCVGRVVRPKWRFEGRRRKNEKVKTRFPILFVNNVADNVTPLVSAEKNSRMFEDSAVLVQEGYGHTSLAAGSRCTAEKVRRYFQEGKVPGVGERMCGGEVPWGVTEEVEIEEDDGRDDEVERAVARLRKRMRAGGKFN</sequence>
<evidence type="ECO:0000313" key="6">
    <source>
        <dbReference type="EMBL" id="KAK4462932.1"/>
    </source>
</evidence>
<dbReference type="PANTHER" id="PTHR43248:SF25">
    <property type="entry name" value="AB HYDROLASE-1 DOMAIN-CONTAINING PROTEIN-RELATED"/>
    <property type="match status" value="1"/>
</dbReference>
<feature type="region of interest" description="Disordered" evidence="3">
    <location>
        <begin position="64"/>
        <end position="86"/>
    </location>
</feature>
<dbReference type="Gene3D" id="3.40.50.1820">
    <property type="entry name" value="alpha/beta hydrolase"/>
    <property type="match status" value="1"/>
</dbReference>
<dbReference type="GO" id="GO:0016787">
    <property type="term" value="F:hydrolase activity"/>
    <property type="evidence" value="ECO:0007669"/>
    <property type="project" value="UniProtKB-KW"/>
</dbReference>
<keyword evidence="4" id="KW-0812">Transmembrane</keyword>
<keyword evidence="4" id="KW-0472">Membrane</keyword>
<gene>
    <name evidence="6" type="ORF">QBC42DRAFT_200064</name>
</gene>
<dbReference type="InterPro" id="IPR029058">
    <property type="entry name" value="AB_hydrolase_fold"/>
</dbReference>
<organism evidence="6 7">
    <name type="scientific">Cladorrhinum samala</name>
    <dbReference type="NCBI Taxonomy" id="585594"/>
    <lineage>
        <taxon>Eukaryota</taxon>
        <taxon>Fungi</taxon>
        <taxon>Dikarya</taxon>
        <taxon>Ascomycota</taxon>
        <taxon>Pezizomycotina</taxon>
        <taxon>Sordariomycetes</taxon>
        <taxon>Sordariomycetidae</taxon>
        <taxon>Sordariales</taxon>
        <taxon>Podosporaceae</taxon>
        <taxon>Cladorrhinum</taxon>
    </lineage>
</organism>
<evidence type="ECO:0000256" key="3">
    <source>
        <dbReference type="SAM" id="MobiDB-lite"/>
    </source>
</evidence>
<keyword evidence="2 6" id="KW-0378">Hydrolase</keyword>
<dbReference type="AlphaFoldDB" id="A0AAV9HPV4"/>
<dbReference type="Pfam" id="PF00561">
    <property type="entry name" value="Abhydrolase_1"/>
    <property type="match status" value="1"/>
</dbReference>
<dbReference type="InterPro" id="IPR000073">
    <property type="entry name" value="AB_hydrolase_1"/>
</dbReference>
<reference evidence="6" key="1">
    <citation type="journal article" date="2023" name="Mol. Phylogenet. Evol.">
        <title>Genome-scale phylogeny and comparative genomics of the fungal order Sordariales.</title>
        <authorList>
            <person name="Hensen N."/>
            <person name="Bonometti L."/>
            <person name="Westerberg I."/>
            <person name="Brannstrom I.O."/>
            <person name="Guillou S."/>
            <person name="Cros-Aarteil S."/>
            <person name="Calhoun S."/>
            <person name="Haridas S."/>
            <person name="Kuo A."/>
            <person name="Mondo S."/>
            <person name="Pangilinan J."/>
            <person name="Riley R."/>
            <person name="LaButti K."/>
            <person name="Andreopoulos B."/>
            <person name="Lipzen A."/>
            <person name="Chen C."/>
            <person name="Yan M."/>
            <person name="Daum C."/>
            <person name="Ng V."/>
            <person name="Clum A."/>
            <person name="Steindorff A."/>
            <person name="Ohm R.A."/>
            <person name="Martin F."/>
            <person name="Silar P."/>
            <person name="Natvig D.O."/>
            <person name="Lalanne C."/>
            <person name="Gautier V."/>
            <person name="Ament-Velasquez S.L."/>
            <person name="Kruys A."/>
            <person name="Hutchinson M.I."/>
            <person name="Powell A.J."/>
            <person name="Barry K."/>
            <person name="Miller A.N."/>
            <person name="Grigoriev I.V."/>
            <person name="Debuchy R."/>
            <person name="Gladieux P."/>
            <person name="Hiltunen Thoren M."/>
            <person name="Johannesson H."/>
        </authorList>
    </citation>
    <scope>NUCLEOTIDE SEQUENCE</scope>
    <source>
        <strain evidence="6">PSN324</strain>
    </source>
</reference>
<feature type="transmembrane region" description="Helical" evidence="4">
    <location>
        <begin position="34"/>
        <end position="60"/>
    </location>
</feature>
<keyword evidence="4" id="KW-1133">Transmembrane helix</keyword>
<evidence type="ECO:0000256" key="2">
    <source>
        <dbReference type="ARBA" id="ARBA00022801"/>
    </source>
</evidence>
<evidence type="ECO:0000256" key="4">
    <source>
        <dbReference type="SAM" id="Phobius"/>
    </source>
</evidence>
<protein>
    <submittedName>
        <fullName evidence="6">Alpha/Beta hydrolase protein</fullName>
    </submittedName>
</protein>
<dbReference type="PANTHER" id="PTHR43248">
    <property type="entry name" value="2-SUCCINYL-6-HYDROXY-2,4-CYCLOHEXADIENE-1-CARBOXYLATE SYNTHASE"/>
    <property type="match status" value="1"/>
</dbReference>
<name>A0AAV9HPV4_9PEZI</name>
<dbReference type="Proteomes" id="UP001321749">
    <property type="component" value="Unassembled WGS sequence"/>
</dbReference>
<evidence type="ECO:0000259" key="5">
    <source>
        <dbReference type="Pfam" id="PF00561"/>
    </source>
</evidence>
<feature type="domain" description="AB hydrolase-1" evidence="5">
    <location>
        <begin position="151"/>
        <end position="571"/>
    </location>
</feature>
<reference evidence="6" key="2">
    <citation type="submission" date="2023-06" db="EMBL/GenBank/DDBJ databases">
        <authorList>
            <consortium name="Lawrence Berkeley National Laboratory"/>
            <person name="Mondo S.J."/>
            <person name="Hensen N."/>
            <person name="Bonometti L."/>
            <person name="Westerberg I."/>
            <person name="Brannstrom I.O."/>
            <person name="Guillou S."/>
            <person name="Cros-Aarteil S."/>
            <person name="Calhoun S."/>
            <person name="Haridas S."/>
            <person name="Kuo A."/>
            <person name="Pangilinan J."/>
            <person name="Riley R."/>
            <person name="Labutti K."/>
            <person name="Andreopoulos B."/>
            <person name="Lipzen A."/>
            <person name="Chen C."/>
            <person name="Yanf M."/>
            <person name="Daum C."/>
            <person name="Ng V."/>
            <person name="Clum A."/>
            <person name="Steindorff A."/>
            <person name="Ohm R."/>
            <person name="Martin F."/>
            <person name="Silar P."/>
            <person name="Natvig D."/>
            <person name="Lalanne C."/>
            <person name="Gautier V."/>
            <person name="Ament-Velasquez S.L."/>
            <person name="Kruys A."/>
            <person name="Hutchinson M.I."/>
            <person name="Powell A.J."/>
            <person name="Barry K."/>
            <person name="Miller A.N."/>
            <person name="Grigoriev I.V."/>
            <person name="Debuchy R."/>
            <person name="Gladieux P."/>
            <person name="Thoren M.H."/>
            <person name="Johannesson H."/>
        </authorList>
    </citation>
    <scope>NUCLEOTIDE SEQUENCE</scope>
    <source>
        <strain evidence="6">PSN324</strain>
    </source>
</reference>
<dbReference type="InterPro" id="IPR051601">
    <property type="entry name" value="Serine_prot/Carboxylest_S33"/>
</dbReference>
<evidence type="ECO:0000256" key="1">
    <source>
        <dbReference type="ARBA" id="ARBA00010088"/>
    </source>
</evidence>